<comment type="caution">
    <text evidence="2">The sequence shown here is derived from an EMBL/GenBank/DDBJ whole genome shotgun (WGS) entry which is preliminary data.</text>
</comment>
<proteinExistence type="predicted"/>
<keyword evidence="1" id="KW-0812">Transmembrane</keyword>
<gene>
    <name evidence="2" type="ORF">EZS27_043632</name>
</gene>
<sequence length="113" mass="12683">KVRYAPFIGNEVYDDKNVLPKDGTCNALLGLLSAGTENCCRLAEGFQNKSNQSTPATELFENDEILKKQKEETYNHSISSSLKISFERSLNPASHLFFGFSGLFSVFFFSSLW</sequence>
<accession>A0A5J4P8N9</accession>
<keyword evidence="1" id="KW-0472">Membrane</keyword>
<protein>
    <submittedName>
        <fullName evidence="2">Uncharacterized protein</fullName>
    </submittedName>
</protein>
<evidence type="ECO:0000256" key="1">
    <source>
        <dbReference type="SAM" id="Phobius"/>
    </source>
</evidence>
<dbReference type="EMBL" id="SNRY01011281">
    <property type="protein sequence ID" value="KAA6304719.1"/>
    <property type="molecule type" value="Genomic_DNA"/>
</dbReference>
<name>A0A5J4P8N9_9ZZZZ</name>
<feature type="transmembrane region" description="Helical" evidence="1">
    <location>
        <begin position="93"/>
        <end position="112"/>
    </location>
</feature>
<evidence type="ECO:0000313" key="2">
    <source>
        <dbReference type="EMBL" id="KAA6304719.1"/>
    </source>
</evidence>
<keyword evidence="1" id="KW-1133">Transmembrane helix</keyword>
<dbReference type="AlphaFoldDB" id="A0A5J4P8N9"/>
<reference evidence="2" key="1">
    <citation type="submission" date="2019-03" db="EMBL/GenBank/DDBJ databases">
        <title>Single cell metagenomics reveals metabolic interactions within the superorganism composed of flagellate Streblomastix strix and complex community of Bacteroidetes bacteria on its surface.</title>
        <authorList>
            <person name="Treitli S.C."/>
            <person name="Kolisko M."/>
            <person name="Husnik F."/>
            <person name="Keeling P."/>
            <person name="Hampl V."/>
        </authorList>
    </citation>
    <scope>NUCLEOTIDE SEQUENCE</scope>
    <source>
        <strain evidence="2">STM</strain>
    </source>
</reference>
<organism evidence="2">
    <name type="scientific">termite gut metagenome</name>
    <dbReference type="NCBI Taxonomy" id="433724"/>
    <lineage>
        <taxon>unclassified sequences</taxon>
        <taxon>metagenomes</taxon>
        <taxon>organismal metagenomes</taxon>
    </lineage>
</organism>
<feature type="non-terminal residue" evidence="2">
    <location>
        <position position="1"/>
    </location>
</feature>